<dbReference type="InterPro" id="IPR008030">
    <property type="entry name" value="NmrA-like"/>
</dbReference>
<dbReference type="EMBL" id="JAVRAA010000001">
    <property type="protein sequence ID" value="MDT0335747.1"/>
    <property type="molecule type" value="Genomic_DNA"/>
</dbReference>
<organism evidence="2">
    <name type="scientific">Herbaspirillum huttiense subsp. nephrolepidis</name>
    <dbReference type="NCBI Taxonomy" id="3075126"/>
    <lineage>
        <taxon>Bacteria</taxon>
        <taxon>Pseudomonadati</taxon>
        <taxon>Pseudomonadota</taxon>
        <taxon>Betaproteobacteria</taxon>
        <taxon>Burkholderiales</taxon>
        <taxon>Oxalobacteraceae</taxon>
        <taxon>Herbaspirillum</taxon>
    </lineage>
</organism>
<dbReference type="Pfam" id="PF05368">
    <property type="entry name" value="NmrA"/>
    <property type="match status" value="1"/>
</dbReference>
<dbReference type="InterPro" id="IPR036291">
    <property type="entry name" value="NAD(P)-bd_dom_sf"/>
</dbReference>
<dbReference type="PANTHER" id="PTHR43162:SF1">
    <property type="entry name" value="PRESTALK A DIFFERENTIATION PROTEIN A"/>
    <property type="match status" value="1"/>
</dbReference>
<comment type="caution">
    <text evidence="2">The sequence shown here is derived from an EMBL/GenBank/DDBJ whole genome shotgun (WGS) entry which is preliminary data.</text>
</comment>
<evidence type="ECO:0000259" key="1">
    <source>
        <dbReference type="Pfam" id="PF05368"/>
    </source>
</evidence>
<dbReference type="SUPFAM" id="SSF51735">
    <property type="entry name" value="NAD(P)-binding Rossmann-fold domains"/>
    <property type="match status" value="1"/>
</dbReference>
<gene>
    <name evidence="2" type="ORF">RJN63_02815</name>
</gene>
<protein>
    <submittedName>
        <fullName evidence="2">NmrA family NAD(P)-binding protein</fullName>
    </submittedName>
</protein>
<dbReference type="AlphaFoldDB" id="A0AAE4K2T3"/>
<sequence>MSILVTGATGAVGSLVVQGLAAAGADVRALVRSPGKLALPAGVKEAVGDLREVSTLRPALVGVRTLFVLNAVVPDELTQALNILNLAHQAGIERIVYLSVIHADRYTDVPHFTGKHTVERMIEGSGLHATILRPAYFMQNDVPLKPVVSSYGVYPMPIGPSGVEMIDVRDIADIAVAELLARDRAEQPLPARTLDLVGPQSFTGAQAAAVWSEVLQRPIAAGSEDLDAFEQQLATQVPDWMAFDLRLMTAQIQRQGMHGAPGSVQVLEGLLGRPLRTYQAFVKELAGG</sequence>
<evidence type="ECO:0000313" key="2">
    <source>
        <dbReference type="EMBL" id="MDT0335747.1"/>
    </source>
</evidence>
<accession>A0AAE4K2T3</accession>
<dbReference type="RefSeq" id="WP_310837117.1">
    <property type="nucleotide sequence ID" value="NZ_JAVLSM010000005.1"/>
</dbReference>
<feature type="domain" description="NmrA-like" evidence="1">
    <location>
        <begin position="3"/>
        <end position="249"/>
    </location>
</feature>
<dbReference type="InterPro" id="IPR051604">
    <property type="entry name" value="Ergot_Alk_Oxidoreductase"/>
</dbReference>
<dbReference type="Gene3D" id="3.90.25.10">
    <property type="entry name" value="UDP-galactose 4-epimerase, domain 1"/>
    <property type="match status" value="1"/>
</dbReference>
<name>A0AAE4K2T3_9BURK</name>
<dbReference type="PANTHER" id="PTHR43162">
    <property type="match status" value="1"/>
</dbReference>
<proteinExistence type="predicted"/>
<dbReference type="Gene3D" id="3.40.50.720">
    <property type="entry name" value="NAD(P)-binding Rossmann-like Domain"/>
    <property type="match status" value="1"/>
</dbReference>
<reference evidence="2" key="1">
    <citation type="submission" date="2023-02" db="EMBL/GenBank/DDBJ databases">
        <title>Description of Herbaspirillum huttiense subsp. nephrolepsisexaltata and Herbaspirillum huttiense subsp. lycopersicon.</title>
        <authorList>
            <person name="Poudel M."/>
            <person name="Sharma A."/>
            <person name="Goss E."/>
            <person name="Tapia J.H."/>
            <person name="Harmon C.M."/>
            <person name="Jones J.B."/>
        </authorList>
    </citation>
    <scope>NUCLEOTIDE SEQUENCE</scope>
    <source>
        <strain evidence="2">NC40101</strain>
    </source>
</reference>